<dbReference type="InterPro" id="IPR024585">
    <property type="entry name" value="mTOR_dom"/>
</dbReference>
<evidence type="ECO:0000259" key="12">
    <source>
        <dbReference type="PROSITE" id="PS50290"/>
    </source>
</evidence>
<dbReference type="InterPro" id="IPR003152">
    <property type="entry name" value="FATC_dom"/>
</dbReference>
<dbReference type="InterPro" id="IPR050517">
    <property type="entry name" value="DDR_Repair_Kinase"/>
</dbReference>
<dbReference type="GO" id="GO:0031931">
    <property type="term" value="C:TORC1 complex"/>
    <property type="evidence" value="ECO:0007669"/>
    <property type="project" value="TreeGrafter"/>
</dbReference>
<dbReference type="GO" id="GO:0031929">
    <property type="term" value="P:TOR signaling"/>
    <property type="evidence" value="ECO:0007669"/>
    <property type="project" value="TreeGrafter"/>
</dbReference>
<dbReference type="Gene3D" id="1.25.10.10">
    <property type="entry name" value="Leucine-rich Repeat Variant"/>
    <property type="match status" value="4"/>
</dbReference>
<dbReference type="Proteomes" id="UP000030745">
    <property type="component" value="Unassembled WGS sequence"/>
</dbReference>
<dbReference type="STRING" id="695850.A0A067C8E6"/>
<dbReference type="Gene3D" id="3.30.1010.10">
    <property type="entry name" value="Phosphatidylinositol 3-kinase Catalytic Subunit, Chain A, domain 4"/>
    <property type="match status" value="1"/>
</dbReference>
<dbReference type="GeneID" id="24141958"/>
<sequence>MLKHKLKDRDVDAVAAILTRLQAKEAHVRETAALDLRAAVATLSRELTSETFARFLSELTPRLQSLLQSPSLGDQLGGIAAVEALIPVATEAQIIRFANYLRSFFVTCESKDGLRAASLALGKLASTTEMGISGTLVAAFVDFEVKRAFEWLTNPCFNSSQSHRRLAACLVLKALAVAVPTLFHVNLSTFFVAIWPAIRDARVDVRDAATDALAACLQLISMRQTRHRVQWYCKIYDQVQEGLNTPAWDAIHGSLLVVMQLLQNTGSFMVPRFREVCDIVLCYKDSRDKLVARSVCLLLPQLAAYCPDAFVRHYLSTCVTHLMKRMTTYVSAAERGVAFLALGHLALSVGDHLVPQLPSIVELLQDGMKRNRYFCIETLMCVAHFTRACGAAFEPYLPSLVDQMMEGGLNDPLVEALADITKTVPLLLTGVQERLLNEISLVLRGVTFAPSLDDKPMKARKAGRRDEASPAALSLSLKTLSWFNFHGPFSILPFVRDSVCLYLTHHDMTVRKQAVVACAKLLLPTAVPKRGPSGRVIDDVLQQLLQVGISDVDSNVRKSVVESLDARFDEWLSQETHLTLLFFLLNDETPSIREGTMCLLERLAPLNPAFILPLLRRVLVQLLTELEHAMDLRMLEDSTRLLGRLIRGSQHLIEPYLGRVLQVLLPKIQHGNAMQQNLASAVLTTIGELALAVHEPMAAYEPALLPLILDALQDHGSIQKRQVALVTLGQLTGSTGSVVQPYISYPKILDVLLDLLQHTAATPWQLRREAMKTIGILGALDPYKYKLCISSASLHEGNVEEGGVGLGSLSMTRKFKPTYVRVLSCSYLIARYQGHGPEHGREAADRAAAVHCSACGHASPRKAQVLCLKAEAIALTYCLSLPLRKVPGKRSMMAKTLEAATLPPVDGYLDHELLETLDVDLELELDPRAVAVSSEAYFPTVAIHALLNILKEPSLSVHHYGVIQAIMFIFKSLSLQCVPFLPYIVPPFLHVLARGEPRLRDSLFLQLTVLTSIVQAHLGSFFPAIIVLALRHWRAHLPQIVRLVEKIAVAVPSDFRNIYFPQLLPKILEVLQPHPHSDLLFFSDAADGSGTSAAAGAPSSTTDGSGTGVTSVPSTLPSGTDPDGVALDKKESTKHLSVLASIQMQMVHLLVVCGSSVDEAVYLLLPALTRLLEHSDTALEVKTSIVTLLAQLTQLGDYEHYAGPRLLLPLQRAVRSTLQSSSAVLRPDMRKFGDAVLYCLCAVAYQLQDGLVQYTPLVKAIGRVLETQLELNITYLESLVAKLLAQDRIVRDDLIHPSLMTPELQAWLDVSRETRAPVVVPAASSSSVPRLHVNQQNLRRAWEASQRSTKDDWLEWMRRFSIELLRESPSAALRSCCSLAQAYNPLARALFNSAFVSCWNDLHEQYQDYLVRALETAFQSDTISAEILQTLLNLAEFMEHDVEALPIDIRELGELAQKCHAYAKALHYKELEFHTSPSTCIEALISINNQVGQPEAAVGILKYAQLHHRSVIQVKESWYEKLQNWQGALDLYDAKLAEPTTTGALDLEAATGKMRCLEALGEWEELAALAKHVWASLRPSTDAPSSLASSRPKPKRAPASSTGPVDDGSSGTDESHLTTVAMLGARACWWLSEWDTMEQYVQGVQTDPALLAPPLPGTDPELGAVASLYKSVLAVHHNQFEDAQSWIDATRKALDTTLGALVGESYIRAYRTVVTLQQLSELEEIITYKKLRLHVGKADEAAKYKRRMVKMWQTRLTGCKRVVDVWQQLLAVRSLVLAPHEDIETWLQFASLCRQSGNLALSLKVFTHALAVHTPGLELATKTASSFRGPGFANMGFSTLGYSEKDHHRVAFAYLKHLWAVGEKQKALTELGTLVQTLSRRSPLTVGAVATNQDEEIVKCHLKWAEWQLAIHEQQLDRVPIAAVLNALKTSTELEPSSYKAWHAWALMNFHVAEYHSQLPPGSNQVLLPGKTEASDLGPYIASAIEGFFRSIALGRSRWAANVQQDILRVLTLWFAYGHRSDVHGALVSGFQSVSIETWLIVIPQLIARIHSPHPRIQSQLHRLLSAIGTQHPHALIYPLSVALKSPLEVRQRAAEAIMNSMRKNYVDLVNEALLVSRELIRVAILWHELWHEGLEEASRLYFGEHDVEGMMAVLEPLHAMMDKGPETLREVSFHQAFGRDLKEAYDWIQRYLSPHGAKNESDLNQAWDRYYHVFRRINKQLPQLTTLELQYVSPNLLHAHELQLAVPGTYRAGHAIVKIRSFVPTMLVLTSKQRPRRITIVGTNGLEYMFLLKGHEDLRQDERVTQLFGLVNALLINDRTTSKKDLKITRYPVIPLSHNAGIVGWVPNCDTLHQLIRDYREARKILLNIEHRLMLQMAPDYDVLCLLQKVEVFQYALENTAGQDLYKVLWLKSENSEVWLDRRTNYTRSLAAMSMVGYILGLGDRHPSNLMLHRFTGTIVHIDFGDCFEVAMQREKYPEKIPFRLTRMLTNAMEVSGIEGNFRFSCESVMQVLRDNRHSLMAMLEAFVHDPLICWRLLAPNVSPATKEKLAEFEPPKSVKKPAPVVAVLPSEPAVVPPVVLAPVPEVAVPVVDEPPPPPMTTTDAEAPPRPPQHPPVVSQSLSKSIAFKRNVMPNLETHQLHQPERRPSFSNGGRPPMHESGNNPNLHLEISNLAASVGFSLSRSLRVNEHVPLDDHMAPKAAPVSASQADYELRNRSHREKELVHALGPEGAGAPREALNEKAVAVIRRVQAKLTGRDFDDCREPLSVSDQVQRLITQAASHENLCQCYIGWCPFW</sequence>
<keyword evidence="16" id="KW-1185">Reference proteome</keyword>
<comment type="similarity">
    <text evidence="1 10">Belongs to the PI3/PI4-kinase family.</text>
</comment>
<dbReference type="EC" id="2.7.11.1" evidence="10"/>
<dbReference type="InterPro" id="IPR011009">
    <property type="entry name" value="Kinase-like_dom_sf"/>
</dbReference>
<feature type="region of interest" description="Disordered" evidence="11">
    <location>
        <begin position="1092"/>
        <end position="1127"/>
    </location>
</feature>
<dbReference type="EMBL" id="KK583262">
    <property type="protein sequence ID" value="KDO22806.1"/>
    <property type="molecule type" value="Genomic_DNA"/>
</dbReference>
<evidence type="ECO:0000256" key="7">
    <source>
        <dbReference type="ARBA" id="ARBA00022840"/>
    </source>
</evidence>
<dbReference type="SUPFAM" id="SSF56112">
    <property type="entry name" value="Protein kinase-like (PK-like)"/>
    <property type="match status" value="1"/>
</dbReference>
<feature type="region of interest" description="Disordered" evidence="11">
    <location>
        <begin position="1581"/>
        <end position="1614"/>
    </location>
</feature>
<dbReference type="InterPro" id="IPR016024">
    <property type="entry name" value="ARM-type_fold"/>
</dbReference>
<feature type="domain" description="FAT" evidence="13">
    <location>
        <begin position="1451"/>
        <end position="2086"/>
    </location>
</feature>
<feature type="compositionally biased region" description="Basic and acidic residues" evidence="11">
    <location>
        <begin position="2640"/>
        <end position="2649"/>
    </location>
</feature>
<dbReference type="Pfam" id="PF23593">
    <property type="entry name" value="HEAT_ATR"/>
    <property type="match status" value="1"/>
</dbReference>
<organism evidence="15 16">
    <name type="scientific">Saprolegnia parasitica (strain CBS 223.65)</name>
    <dbReference type="NCBI Taxonomy" id="695850"/>
    <lineage>
        <taxon>Eukaryota</taxon>
        <taxon>Sar</taxon>
        <taxon>Stramenopiles</taxon>
        <taxon>Oomycota</taxon>
        <taxon>Saprolegniomycetes</taxon>
        <taxon>Saprolegniales</taxon>
        <taxon>Saprolegniaceae</taxon>
        <taxon>Saprolegnia</taxon>
    </lineage>
</organism>
<dbReference type="VEuPathDB" id="FungiDB:SPRG_21038"/>
<evidence type="ECO:0000256" key="9">
    <source>
        <dbReference type="ARBA" id="ARBA00048679"/>
    </source>
</evidence>
<dbReference type="GO" id="GO:0005524">
    <property type="term" value="F:ATP binding"/>
    <property type="evidence" value="ECO:0007669"/>
    <property type="project" value="UniProtKB-KW"/>
</dbReference>
<evidence type="ECO:0000259" key="13">
    <source>
        <dbReference type="PROSITE" id="PS51189"/>
    </source>
</evidence>
<dbReference type="InterPro" id="IPR014009">
    <property type="entry name" value="PIK_FAT"/>
</dbReference>
<name>A0A067C8E6_SAPPC</name>
<protein>
    <recommendedName>
        <fullName evidence="10">Serine/threonine-protein kinase TOR</fullName>
        <ecNumber evidence="10">2.7.11.1</ecNumber>
    </recommendedName>
</protein>
<dbReference type="InterPro" id="IPR000403">
    <property type="entry name" value="PI3/4_kinase_cat_dom"/>
</dbReference>
<dbReference type="InterPro" id="IPR003151">
    <property type="entry name" value="PIK-rel_kinase_FAT"/>
</dbReference>
<evidence type="ECO:0000259" key="14">
    <source>
        <dbReference type="PROSITE" id="PS51190"/>
    </source>
</evidence>
<feature type="domain" description="FATC" evidence="14">
    <location>
        <begin position="2766"/>
        <end position="2798"/>
    </location>
</feature>
<dbReference type="GO" id="GO:0044877">
    <property type="term" value="F:protein-containing complex binding"/>
    <property type="evidence" value="ECO:0007669"/>
    <property type="project" value="InterPro"/>
</dbReference>
<proteinExistence type="inferred from homology"/>
<comment type="catalytic activity">
    <reaction evidence="9">
        <text>L-seryl-[protein] + ATP = O-phospho-L-seryl-[protein] + ADP + H(+)</text>
        <dbReference type="Rhea" id="RHEA:17989"/>
        <dbReference type="Rhea" id="RHEA-COMP:9863"/>
        <dbReference type="Rhea" id="RHEA-COMP:11604"/>
        <dbReference type="ChEBI" id="CHEBI:15378"/>
        <dbReference type="ChEBI" id="CHEBI:29999"/>
        <dbReference type="ChEBI" id="CHEBI:30616"/>
        <dbReference type="ChEBI" id="CHEBI:83421"/>
        <dbReference type="ChEBI" id="CHEBI:456216"/>
        <dbReference type="EC" id="2.7.11.1"/>
    </reaction>
</comment>
<dbReference type="GO" id="GO:0004674">
    <property type="term" value="F:protein serine/threonine kinase activity"/>
    <property type="evidence" value="ECO:0007669"/>
    <property type="project" value="UniProtKB-KW"/>
</dbReference>
<dbReference type="InterPro" id="IPR018936">
    <property type="entry name" value="PI3/4_kinase_CS"/>
</dbReference>
<dbReference type="InterPro" id="IPR036738">
    <property type="entry name" value="FRB_sf"/>
</dbReference>
<dbReference type="PROSITE" id="PS50290">
    <property type="entry name" value="PI3_4_KINASE_3"/>
    <property type="match status" value="1"/>
</dbReference>
<evidence type="ECO:0000256" key="2">
    <source>
        <dbReference type="ARBA" id="ARBA00022527"/>
    </source>
</evidence>
<feature type="region of interest" description="Disordered" evidence="11">
    <location>
        <begin position="2637"/>
        <end position="2664"/>
    </location>
</feature>
<keyword evidence="3 10" id="KW-0808">Transferase</keyword>
<dbReference type="InterPro" id="IPR009076">
    <property type="entry name" value="FRB_dom"/>
</dbReference>
<dbReference type="Pfam" id="PF11865">
    <property type="entry name" value="mTOR_dom"/>
    <property type="match status" value="2"/>
</dbReference>
<dbReference type="PANTHER" id="PTHR11139">
    <property type="entry name" value="ATAXIA TELANGIECTASIA MUTATED ATM -RELATED"/>
    <property type="match status" value="1"/>
</dbReference>
<dbReference type="InterPro" id="IPR026683">
    <property type="entry name" value="TOR_cat"/>
</dbReference>
<evidence type="ECO:0000256" key="5">
    <source>
        <dbReference type="ARBA" id="ARBA00022741"/>
    </source>
</evidence>
<dbReference type="GO" id="GO:0016242">
    <property type="term" value="P:negative regulation of macroautophagy"/>
    <property type="evidence" value="ECO:0007669"/>
    <property type="project" value="TreeGrafter"/>
</dbReference>
<dbReference type="PROSITE" id="PS51189">
    <property type="entry name" value="FAT"/>
    <property type="match status" value="1"/>
</dbReference>
<dbReference type="OMA" id="MRQHSAK"/>
<evidence type="ECO:0000256" key="3">
    <source>
        <dbReference type="ARBA" id="ARBA00022679"/>
    </source>
</evidence>
<evidence type="ECO:0000256" key="10">
    <source>
        <dbReference type="RuleBase" id="RU364109"/>
    </source>
</evidence>
<dbReference type="FunFam" id="1.20.120.150:FF:000001">
    <property type="entry name" value="Serine/threonine-protein kinase TOR"/>
    <property type="match status" value="1"/>
</dbReference>
<dbReference type="Pfam" id="PF08771">
    <property type="entry name" value="FRB_dom"/>
    <property type="match status" value="1"/>
</dbReference>
<reference evidence="15 16" key="1">
    <citation type="journal article" date="2013" name="PLoS Genet.">
        <title>Distinctive expansion of potential virulence genes in the genome of the oomycete fish pathogen Saprolegnia parasitica.</title>
        <authorList>
            <person name="Jiang R.H."/>
            <person name="de Bruijn I."/>
            <person name="Haas B.J."/>
            <person name="Belmonte R."/>
            <person name="Lobach L."/>
            <person name="Christie J."/>
            <person name="van den Ackerveken G."/>
            <person name="Bottin A."/>
            <person name="Bulone V."/>
            <person name="Diaz-Moreno S.M."/>
            <person name="Dumas B."/>
            <person name="Fan L."/>
            <person name="Gaulin E."/>
            <person name="Govers F."/>
            <person name="Grenville-Briggs L.J."/>
            <person name="Horner N.R."/>
            <person name="Levin J.Z."/>
            <person name="Mammella M."/>
            <person name="Meijer H.J."/>
            <person name="Morris P."/>
            <person name="Nusbaum C."/>
            <person name="Oome S."/>
            <person name="Phillips A.J."/>
            <person name="van Rooyen D."/>
            <person name="Rzeszutek E."/>
            <person name="Saraiva M."/>
            <person name="Secombes C.J."/>
            <person name="Seidl M.F."/>
            <person name="Snel B."/>
            <person name="Stassen J.H."/>
            <person name="Sykes S."/>
            <person name="Tripathy S."/>
            <person name="van den Berg H."/>
            <person name="Vega-Arreguin J.C."/>
            <person name="Wawra S."/>
            <person name="Young S.K."/>
            <person name="Zeng Q."/>
            <person name="Dieguez-Uribeondo J."/>
            <person name="Russ C."/>
            <person name="Tyler B.M."/>
            <person name="van West P."/>
        </authorList>
    </citation>
    <scope>NUCLEOTIDE SEQUENCE [LARGE SCALE GENOMIC DNA]</scope>
    <source>
        <strain evidence="15 16">CBS 223.65</strain>
    </source>
</reference>
<comment type="catalytic activity">
    <reaction evidence="8 10">
        <text>L-threonyl-[protein] + ATP = O-phospho-L-threonyl-[protein] + ADP + H(+)</text>
        <dbReference type="Rhea" id="RHEA:46608"/>
        <dbReference type="Rhea" id="RHEA-COMP:11060"/>
        <dbReference type="Rhea" id="RHEA-COMP:11605"/>
        <dbReference type="ChEBI" id="CHEBI:15378"/>
        <dbReference type="ChEBI" id="CHEBI:30013"/>
        <dbReference type="ChEBI" id="CHEBI:30616"/>
        <dbReference type="ChEBI" id="CHEBI:61977"/>
        <dbReference type="ChEBI" id="CHEBI:456216"/>
        <dbReference type="EC" id="2.7.11.1"/>
    </reaction>
</comment>
<dbReference type="SMART" id="SM01345">
    <property type="entry name" value="Rapamycin_bind"/>
    <property type="match status" value="1"/>
</dbReference>
<dbReference type="GO" id="GO:0031932">
    <property type="term" value="C:TORC2 complex"/>
    <property type="evidence" value="ECO:0007669"/>
    <property type="project" value="TreeGrafter"/>
</dbReference>
<dbReference type="FunFam" id="3.30.1010.10:FF:000006">
    <property type="entry name" value="Serine/threonine-protein kinase TOR"/>
    <property type="match status" value="1"/>
</dbReference>
<feature type="domain" description="PI3K/PI4K catalytic" evidence="12">
    <location>
        <begin position="2263"/>
        <end position="2579"/>
    </location>
</feature>
<evidence type="ECO:0000256" key="11">
    <source>
        <dbReference type="SAM" id="MobiDB-lite"/>
    </source>
</evidence>
<dbReference type="PANTHER" id="PTHR11139:SF9">
    <property type="entry name" value="SERINE_THREONINE-PROTEIN KINASE MTOR"/>
    <property type="match status" value="1"/>
</dbReference>
<keyword evidence="2 10" id="KW-0723">Serine/threonine-protein kinase</keyword>
<dbReference type="SUPFAM" id="SSF48371">
    <property type="entry name" value="ARM repeat"/>
    <property type="match status" value="2"/>
</dbReference>
<dbReference type="GO" id="GO:0005737">
    <property type="term" value="C:cytoplasm"/>
    <property type="evidence" value="ECO:0007669"/>
    <property type="project" value="TreeGrafter"/>
</dbReference>
<dbReference type="Pfam" id="PF00454">
    <property type="entry name" value="PI3_PI4_kinase"/>
    <property type="match status" value="1"/>
</dbReference>
<keyword evidence="7 10" id="KW-0067">ATP-binding</keyword>
<dbReference type="RefSeq" id="XP_012206510.1">
    <property type="nucleotide sequence ID" value="XM_012351120.1"/>
</dbReference>
<evidence type="ECO:0000256" key="4">
    <source>
        <dbReference type="ARBA" id="ARBA00022737"/>
    </source>
</evidence>
<dbReference type="PROSITE" id="PS00916">
    <property type="entry name" value="PI3_4_KINASE_2"/>
    <property type="match status" value="1"/>
</dbReference>
<dbReference type="SMART" id="SM01346">
    <property type="entry name" value="DUF3385"/>
    <property type="match status" value="1"/>
</dbReference>
<evidence type="ECO:0000313" key="15">
    <source>
        <dbReference type="EMBL" id="KDO22806.1"/>
    </source>
</evidence>
<evidence type="ECO:0000256" key="1">
    <source>
        <dbReference type="ARBA" id="ARBA00011031"/>
    </source>
</evidence>
<dbReference type="Gene3D" id="1.10.1070.11">
    <property type="entry name" value="Phosphatidylinositol 3-/4-kinase, catalytic domain"/>
    <property type="match status" value="1"/>
</dbReference>
<dbReference type="GO" id="GO:0106310">
    <property type="term" value="F:protein serine kinase activity"/>
    <property type="evidence" value="ECO:0007669"/>
    <property type="project" value="RHEA"/>
</dbReference>
<dbReference type="KEGG" id="spar:SPRG_21038"/>
<evidence type="ECO:0000256" key="8">
    <source>
        <dbReference type="ARBA" id="ARBA00047899"/>
    </source>
</evidence>
<dbReference type="OrthoDB" id="381190at2759"/>
<keyword evidence="4" id="KW-0677">Repeat</keyword>
<dbReference type="InterPro" id="IPR011989">
    <property type="entry name" value="ARM-like"/>
</dbReference>
<evidence type="ECO:0000256" key="6">
    <source>
        <dbReference type="ARBA" id="ARBA00022777"/>
    </source>
</evidence>
<accession>A0A067C8E6</accession>
<dbReference type="FunFam" id="1.10.1070.11:FF:000029">
    <property type="entry name" value="Serine/threonine-protein kinase TOR"/>
    <property type="match status" value="1"/>
</dbReference>
<evidence type="ECO:0000313" key="16">
    <source>
        <dbReference type="Proteomes" id="UP000030745"/>
    </source>
</evidence>
<dbReference type="InterPro" id="IPR036940">
    <property type="entry name" value="PI3/4_kinase_cat_sf"/>
</dbReference>
<feature type="compositionally biased region" description="Low complexity" evidence="11">
    <location>
        <begin position="1092"/>
        <end position="1115"/>
    </location>
</feature>
<dbReference type="SUPFAM" id="SSF47212">
    <property type="entry name" value="FKBP12-rapamycin-binding domain of FKBP-rapamycin-associated protein (FRAP)"/>
    <property type="match status" value="1"/>
</dbReference>
<feature type="region of interest" description="Disordered" evidence="11">
    <location>
        <begin position="2592"/>
        <end position="2620"/>
    </location>
</feature>
<dbReference type="Pfam" id="PF02260">
    <property type="entry name" value="FATC"/>
    <property type="match status" value="1"/>
</dbReference>
<dbReference type="PROSITE" id="PS00915">
    <property type="entry name" value="PI3_4_KINASE_1"/>
    <property type="match status" value="1"/>
</dbReference>
<dbReference type="GO" id="GO:0005634">
    <property type="term" value="C:nucleus"/>
    <property type="evidence" value="ECO:0007669"/>
    <property type="project" value="TreeGrafter"/>
</dbReference>
<dbReference type="FunFam" id="1.25.40.10:FF:000228">
    <property type="entry name" value="Serine/threonine-protein kinase TOR"/>
    <property type="match status" value="1"/>
</dbReference>
<dbReference type="SMART" id="SM00146">
    <property type="entry name" value="PI3Kc"/>
    <property type="match status" value="1"/>
</dbReference>
<keyword evidence="6 10" id="KW-0418">Kinase</keyword>
<dbReference type="InterPro" id="IPR057564">
    <property type="entry name" value="HEAT_ATR"/>
</dbReference>
<dbReference type="SMART" id="SM01343">
    <property type="entry name" value="FATC"/>
    <property type="match status" value="1"/>
</dbReference>
<dbReference type="Pfam" id="PF02259">
    <property type="entry name" value="FAT"/>
    <property type="match status" value="1"/>
</dbReference>
<dbReference type="PROSITE" id="PS51190">
    <property type="entry name" value="FATC"/>
    <property type="match status" value="1"/>
</dbReference>
<dbReference type="CDD" id="cd05169">
    <property type="entry name" value="PIKKc_TOR"/>
    <property type="match status" value="1"/>
</dbReference>
<keyword evidence="5 10" id="KW-0547">Nucleotide-binding</keyword>
<dbReference type="Gene3D" id="1.20.120.150">
    <property type="entry name" value="FKBP12-rapamycin binding domain"/>
    <property type="match status" value="1"/>
</dbReference>
<gene>
    <name evidence="15" type="ORF">SPRG_21038</name>
</gene>